<name>A0A3F2RHT8_9STRA</name>
<evidence type="ECO:0000313" key="2">
    <source>
        <dbReference type="EMBL" id="RLN57310.1"/>
    </source>
</evidence>
<feature type="compositionally biased region" description="Basic and acidic residues" evidence="1">
    <location>
        <begin position="90"/>
        <end position="121"/>
    </location>
</feature>
<sequence>MGWKAVETEEYESSAPAVQAHFHAVRAEEALRRDDYSQAEKEGHLASEKFLLAAQRVSDKRTIDALMLLAENYEYRAKVARARNPSPVDGEEKAASHKERVKQEETTAKRELEKRQERDSSVENARSQAEVPDPKMGAEAENQLNLAAAEMEELWRRLNEIGLSSPGSADKNLLMSSRHLSSSLGQQLELLQLQWMEAPLFVQQ</sequence>
<proteinExistence type="predicted"/>
<dbReference type="AlphaFoldDB" id="A0A3F2RHT8"/>
<reference evidence="4 5" key="1">
    <citation type="submission" date="2018-07" db="EMBL/GenBank/DDBJ databases">
        <title>Genome sequencing of oomycete isolates from Chile give support for New Zealand origin for Phytophthora kernoviae and make available the first Nothophytophthora sp. genome.</title>
        <authorList>
            <person name="Studholme D.J."/>
            <person name="Sanfuentes E."/>
            <person name="Panda P."/>
            <person name="Hill R."/>
            <person name="Sambles C."/>
            <person name="Grant M."/>
            <person name="Williams N.M."/>
            <person name="Mcdougal R.L."/>
        </authorList>
    </citation>
    <scope>NUCLEOTIDE SEQUENCE [LARGE SCALE GENOMIC DNA]</scope>
    <source>
        <strain evidence="2">Chile6</strain>
        <strain evidence="3">Chile7</strain>
    </source>
</reference>
<evidence type="ECO:0000313" key="5">
    <source>
        <dbReference type="Proteomes" id="UP000284657"/>
    </source>
</evidence>
<dbReference type="Proteomes" id="UP000284657">
    <property type="component" value="Unassembled WGS sequence"/>
</dbReference>
<evidence type="ECO:0000256" key="1">
    <source>
        <dbReference type="SAM" id="MobiDB-lite"/>
    </source>
</evidence>
<dbReference type="OrthoDB" id="77536at2759"/>
<organism evidence="2 4">
    <name type="scientific">Phytophthora kernoviae</name>
    <dbReference type="NCBI Taxonomy" id="325452"/>
    <lineage>
        <taxon>Eukaryota</taxon>
        <taxon>Sar</taxon>
        <taxon>Stramenopiles</taxon>
        <taxon>Oomycota</taxon>
        <taxon>Peronosporomycetes</taxon>
        <taxon>Peronosporales</taxon>
        <taxon>Peronosporaceae</taxon>
        <taxon>Phytophthora</taxon>
    </lineage>
</organism>
<dbReference type="Proteomes" id="UP000277300">
    <property type="component" value="Unassembled WGS sequence"/>
</dbReference>
<accession>A0A3F2RHT8</accession>
<evidence type="ECO:0000313" key="3">
    <source>
        <dbReference type="EMBL" id="RLN65196.1"/>
    </source>
</evidence>
<protein>
    <submittedName>
        <fullName evidence="2">Uncharacterized protein</fullName>
    </submittedName>
</protein>
<evidence type="ECO:0000313" key="4">
    <source>
        <dbReference type="Proteomes" id="UP000277300"/>
    </source>
</evidence>
<gene>
    <name evidence="3" type="ORF">BBJ29_006105</name>
    <name evidence="2" type="ORF">BBP00_00007573</name>
</gene>
<dbReference type="EMBL" id="MBAD02000611">
    <property type="protein sequence ID" value="RLN65196.1"/>
    <property type="molecule type" value="Genomic_DNA"/>
</dbReference>
<feature type="region of interest" description="Disordered" evidence="1">
    <location>
        <begin position="81"/>
        <end position="138"/>
    </location>
</feature>
<comment type="caution">
    <text evidence="2">The sequence shown here is derived from an EMBL/GenBank/DDBJ whole genome shotgun (WGS) entry which is preliminary data.</text>
</comment>
<dbReference type="EMBL" id="MBDO02000314">
    <property type="protein sequence ID" value="RLN57310.1"/>
    <property type="molecule type" value="Genomic_DNA"/>
</dbReference>